<dbReference type="EMBL" id="JAQLKE010000005">
    <property type="protein sequence ID" value="MDB7083053.1"/>
    <property type="molecule type" value="Genomic_DNA"/>
</dbReference>
<accession>A0AB35IIH6</accession>
<organism evidence="1 2">
    <name type="scientific">Thomasclavelia ramosa</name>
    <dbReference type="NCBI Taxonomy" id="1547"/>
    <lineage>
        <taxon>Bacteria</taxon>
        <taxon>Bacillati</taxon>
        <taxon>Bacillota</taxon>
        <taxon>Erysipelotrichia</taxon>
        <taxon>Erysipelotrichales</taxon>
        <taxon>Coprobacillaceae</taxon>
        <taxon>Thomasclavelia</taxon>
    </lineage>
</organism>
<dbReference type="AlphaFoldDB" id="A0AB35IIH6"/>
<evidence type="ECO:0000313" key="1">
    <source>
        <dbReference type="EMBL" id="MDB7083053.1"/>
    </source>
</evidence>
<reference evidence="1" key="1">
    <citation type="submission" date="2023-01" db="EMBL/GenBank/DDBJ databases">
        <title>Human gut microbiome strain richness.</title>
        <authorList>
            <person name="Chen-Liaw A."/>
        </authorList>
    </citation>
    <scope>NUCLEOTIDE SEQUENCE</scope>
    <source>
        <strain evidence="1">1001217st2_G6_1001217B_191108</strain>
    </source>
</reference>
<sequence length="368" mass="38705">MSKIITTDNLLDFGQQLAAKEDLLLNGKVDKVDGKQLSTNDYTTTEKNKLASLNNYTHPTGDGNKHVPATGTTNNGKVLKAGAAAGSIAWGNVTKSEVGLGNVDNTSDLNKPVSTAAQKALDTKANKTHQHGNADITGIDAGKIISGVIDIERMPKGALERCIVVADDTARKALTTATVQVGDTVKVTATGLMYFVVDDTKLSTDEGYEVYTAGAATNVPWSGVTGKPSTFPPSTHTHDDRYYTESEMNTKLAAKVDVVSGKGLSTNDYTTAEKNKLASLNNYTHPSYTSRASGLYKIVVDATGHISQAAAVTKADITALGIPAQDTTYGLVSSTANGLMSKDDKAKLDGMSYATDSDIDAIITEIFG</sequence>
<comment type="caution">
    <text evidence="1">The sequence shown here is derived from an EMBL/GenBank/DDBJ whole genome shotgun (WGS) entry which is preliminary data.</text>
</comment>
<name>A0AB35IIH6_9FIRM</name>
<protein>
    <submittedName>
        <fullName evidence="1">Uncharacterized protein</fullName>
    </submittedName>
</protein>
<gene>
    <name evidence="1" type="ORF">PM738_04495</name>
</gene>
<dbReference type="Proteomes" id="UP001211987">
    <property type="component" value="Unassembled WGS sequence"/>
</dbReference>
<proteinExistence type="predicted"/>
<evidence type="ECO:0000313" key="2">
    <source>
        <dbReference type="Proteomes" id="UP001211987"/>
    </source>
</evidence>
<dbReference type="RefSeq" id="WP_272018749.1">
    <property type="nucleotide sequence ID" value="NZ_JAQLKE010000005.1"/>
</dbReference>